<comment type="caution">
    <text evidence="1">The sequence shown here is derived from an EMBL/GenBank/DDBJ whole genome shotgun (WGS) entry which is preliminary data.</text>
</comment>
<reference evidence="1 2" key="1">
    <citation type="journal article" date="2018" name="Nat. Genet.">
        <title>The Rosa genome provides new insights in the design of modern roses.</title>
        <authorList>
            <person name="Bendahmane M."/>
        </authorList>
    </citation>
    <scope>NUCLEOTIDE SEQUENCE [LARGE SCALE GENOMIC DNA]</scope>
    <source>
        <strain evidence="2">cv. Old Blush</strain>
    </source>
</reference>
<dbReference type="STRING" id="74649.A0A2P6P7T4"/>
<gene>
    <name evidence="1" type="ORF">RchiOBHm_Chr7g0200971</name>
</gene>
<organism evidence="1 2">
    <name type="scientific">Rosa chinensis</name>
    <name type="common">China rose</name>
    <dbReference type="NCBI Taxonomy" id="74649"/>
    <lineage>
        <taxon>Eukaryota</taxon>
        <taxon>Viridiplantae</taxon>
        <taxon>Streptophyta</taxon>
        <taxon>Embryophyta</taxon>
        <taxon>Tracheophyta</taxon>
        <taxon>Spermatophyta</taxon>
        <taxon>Magnoliopsida</taxon>
        <taxon>eudicotyledons</taxon>
        <taxon>Gunneridae</taxon>
        <taxon>Pentapetalae</taxon>
        <taxon>rosids</taxon>
        <taxon>fabids</taxon>
        <taxon>Rosales</taxon>
        <taxon>Rosaceae</taxon>
        <taxon>Rosoideae</taxon>
        <taxon>Rosoideae incertae sedis</taxon>
        <taxon>Rosa</taxon>
    </lineage>
</organism>
<evidence type="ECO:0000313" key="1">
    <source>
        <dbReference type="EMBL" id="PRQ17991.1"/>
    </source>
</evidence>
<dbReference type="Gramene" id="PRQ17991">
    <property type="protein sequence ID" value="PRQ17991"/>
    <property type="gene ID" value="RchiOBHm_Chr7g0200971"/>
</dbReference>
<keyword evidence="2" id="KW-1185">Reference proteome</keyword>
<name>A0A2P6P7T4_ROSCH</name>
<dbReference type="Proteomes" id="UP000238479">
    <property type="component" value="Chromosome 7"/>
</dbReference>
<dbReference type="EMBL" id="PDCK01000045">
    <property type="protein sequence ID" value="PRQ17991.1"/>
    <property type="molecule type" value="Genomic_DNA"/>
</dbReference>
<proteinExistence type="predicted"/>
<evidence type="ECO:0000313" key="2">
    <source>
        <dbReference type="Proteomes" id="UP000238479"/>
    </source>
</evidence>
<dbReference type="AlphaFoldDB" id="A0A2P6P7T4"/>
<accession>A0A2P6P7T4</accession>
<sequence>MLTSRQLDRSGLGKVGDLDSLMTQVRHLQLKDSGNEVIASIAKIFKQVGLHKILSLLEAEDNDVQIHAF</sequence>
<protein>
    <submittedName>
        <fullName evidence="1">Uncharacterized protein</fullName>
    </submittedName>
</protein>